<evidence type="ECO:0000256" key="1">
    <source>
        <dbReference type="ARBA" id="ARBA00004651"/>
    </source>
</evidence>
<feature type="transmembrane region" description="Helical" evidence="6">
    <location>
        <begin position="121"/>
        <end position="140"/>
    </location>
</feature>
<dbReference type="InterPro" id="IPR037185">
    <property type="entry name" value="EmrE-like"/>
</dbReference>
<evidence type="ECO:0000313" key="9">
    <source>
        <dbReference type="Proteomes" id="UP000178040"/>
    </source>
</evidence>
<reference evidence="8 9" key="1">
    <citation type="journal article" date="2016" name="Nat. Commun.">
        <title>Thousands of microbial genomes shed light on interconnected biogeochemical processes in an aquifer system.</title>
        <authorList>
            <person name="Anantharaman K."/>
            <person name="Brown C.T."/>
            <person name="Hug L.A."/>
            <person name="Sharon I."/>
            <person name="Castelle C.J."/>
            <person name="Probst A.J."/>
            <person name="Thomas B.C."/>
            <person name="Singh A."/>
            <person name="Wilkins M.J."/>
            <person name="Karaoz U."/>
            <person name="Brodie E.L."/>
            <person name="Williams K.H."/>
            <person name="Hubbard S.S."/>
            <person name="Banfield J.F."/>
        </authorList>
    </citation>
    <scope>NUCLEOTIDE SEQUENCE [LARGE SCALE GENOMIC DNA]</scope>
</reference>
<keyword evidence="4 6" id="KW-1133">Transmembrane helix</keyword>
<feature type="transmembrane region" description="Helical" evidence="6">
    <location>
        <begin position="272"/>
        <end position="290"/>
    </location>
</feature>
<feature type="domain" description="EamA" evidence="7">
    <location>
        <begin position="6"/>
        <end position="135"/>
    </location>
</feature>
<name>A0A1F7IQT6_9BACT</name>
<dbReference type="PANTHER" id="PTHR32322:SF18">
    <property type="entry name" value="S-ADENOSYLMETHIONINE_S-ADENOSYLHOMOCYSTEINE TRANSPORTER"/>
    <property type="match status" value="1"/>
</dbReference>
<organism evidence="8 9">
    <name type="scientific">Candidatus Roizmanbacteria bacterium RIFCSPLOWO2_01_FULL_37_16</name>
    <dbReference type="NCBI Taxonomy" id="1802058"/>
    <lineage>
        <taxon>Bacteria</taxon>
        <taxon>Candidatus Roizmaniibacteriota</taxon>
    </lineage>
</organism>
<evidence type="ECO:0000313" key="8">
    <source>
        <dbReference type="EMBL" id="OGK45719.1"/>
    </source>
</evidence>
<dbReference type="EMBL" id="MGAI01000002">
    <property type="protein sequence ID" value="OGK45719.1"/>
    <property type="molecule type" value="Genomic_DNA"/>
</dbReference>
<feature type="transmembrane region" description="Helical" evidence="6">
    <location>
        <begin position="246"/>
        <end position="266"/>
    </location>
</feature>
<evidence type="ECO:0000256" key="5">
    <source>
        <dbReference type="ARBA" id="ARBA00023136"/>
    </source>
</evidence>
<accession>A0A1F7IQT6</accession>
<dbReference type="InterPro" id="IPR050638">
    <property type="entry name" value="AA-Vitamin_Transporters"/>
</dbReference>
<feature type="transmembrane region" description="Helical" evidence="6">
    <location>
        <begin position="181"/>
        <end position="200"/>
    </location>
</feature>
<gene>
    <name evidence="8" type="ORF">A3B40_05575</name>
</gene>
<proteinExistence type="predicted"/>
<feature type="transmembrane region" description="Helical" evidence="6">
    <location>
        <begin position="7"/>
        <end position="29"/>
    </location>
</feature>
<keyword evidence="2" id="KW-1003">Cell membrane</keyword>
<dbReference type="GO" id="GO:0005886">
    <property type="term" value="C:plasma membrane"/>
    <property type="evidence" value="ECO:0007669"/>
    <property type="project" value="UniProtKB-SubCell"/>
</dbReference>
<dbReference type="Gene3D" id="1.10.3730.20">
    <property type="match status" value="1"/>
</dbReference>
<evidence type="ECO:0000256" key="2">
    <source>
        <dbReference type="ARBA" id="ARBA00022475"/>
    </source>
</evidence>
<feature type="domain" description="EamA" evidence="7">
    <location>
        <begin position="151"/>
        <end position="289"/>
    </location>
</feature>
<dbReference type="Proteomes" id="UP000178040">
    <property type="component" value="Unassembled WGS sequence"/>
</dbReference>
<feature type="transmembrane region" description="Helical" evidence="6">
    <location>
        <begin position="91"/>
        <end position="112"/>
    </location>
</feature>
<protein>
    <recommendedName>
        <fullName evidence="7">EamA domain-containing protein</fullName>
    </recommendedName>
</protein>
<evidence type="ECO:0000259" key="7">
    <source>
        <dbReference type="Pfam" id="PF00892"/>
    </source>
</evidence>
<evidence type="ECO:0000256" key="6">
    <source>
        <dbReference type="SAM" id="Phobius"/>
    </source>
</evidence>
<sequence length="292" mass="32432">MSNKSKAVVAIIAGSILGGAVSTVIKITIRYIPPFNFSFIRFFIASICLLPLFLKSKIKFDRDFGKLLLLSVLPTLNIALFVIGVKTTTASIAQMLYAGTPLIVGILSYFLFGHKLSIKRWIYITVGLIGVFLVILLPLIQKNVAFTGDIKGNILISLGVISWSFYAVYSKEFQKKFTPLIITSIFFFVATATFFVLSFFEISQNNPWWFNLNTTSIFGLLYVSLCATVGSYLLSQYSFKYANPVIGSFSLYLTPIFAYISAFFLLGEKLNSGLLIGTVLVFTSIALTTYKK</sequence>
<dbReference type="Pfam" id="PF00892">
    <property type="entry name" value="EamA"/>
    <property type="match status" value="2"/>
</dbReference>
<comment type="subcellular location">
    <subcellularLocation>
        <location evidence="1">Cell membrane</location>
        <topology evidence="1">Multi-pass membrane protein</topology>
    </subcellularLocation>
</comment>
<comment type="caution">
    <text evidence="8">The sequence shown here is derived from an EMBL/GenBank/DDBJ whole genome shotgun (WGS) entry which is preliminary data.</text>
</comment>
<keyword evidence="5 6" id="KW-0472">Membrane</keyword>
<keyword evidence="3 6" id="KW-0812">Transmembrane</keyword>
<feature type="transmembrane region" description="Helical" evidence="6">
    <location>
        <begin position="35"/>
        <end position="54"/>
    </location>
</feature>
<feature type="transmembrane region" description="Helical" evidence="6">
    <location>
        <begin position="66"/>
        <end position="85"/>
    </location>
</feature>
<dbReference type="SUPFAM" id="SSF103481">
    <property type="entry name" value="Multidrug resistance efflux transporter EmrE"/>
    <property type="match status" value="2"/>
</dbReference>
<feature type="transmembrane region" description="Helical" evidence="6">
    <location>
        <begin position="212"/>
        <end position="234"/>
    </location>
</feature>
<feature type="transmembrane region" description="Helical" evidence="6">
    <location>
        <begin position="152"/>
        <end position="169"/>
    </location>
</feature>
<dbReference type="AlphaFoldDB" id="A0A1F7IQT6"/>
<dbReference type="InterPro" id="IPR000620">
    <property type="entry name" value="EamA_dom"/>
</dbReference>
<evidence type="ECO:0000256" key="4">
    <source>
        <dbReference type="ARBA" id="ARBA00022989"/>
    </source>
</evidence>
<evidence type="ECO:0000256" key="3">
    <source>
        <dbReference type="ARBA" id="ARBA00022692"/>
    </source>
</evidence>
<dbReference type="PANTHER" id="PTHR32322">
    <property type="entry name" value="INNER MEMBRANE TRANSPORTER"/>
    <property type="match status" value="1"/>
</dbReference>